<protein>
    <submittedName>
        <fullName evidence="5">THO complex subunit 4-B-like</fullName>
    </submittedName>
</protein>
<keyword evidence="4" id="KW-1185">Reference proteome</keyword>
<feature type="domain" description="RRM" evidence="3">
    <location>
        <begin position="13"/>
        <end position="90"/>
    </location>
</feature>
<evidence type="ECO:0000313" key="5">
    <source>
        <dbReference type="RefSeq" id="XP_017775700.1"/>
    </source>
</evidence>
<evidence type="ECO:0000256" key="2">
    <source>
        <dbReference type="PROSITE-ProRule" id="PRU00176"/>
    </source>
</evidence>
<dbReference type="Proteomes" id="UP000695000">
    <property type="component" value="Unplaced"/>
</dbReference>
<dbReference type="InterPro" id="IPR035979">
    <property type="entry name" value="RBD_domain_sf"/>
</dbReference>
<dbReference type="PANTHER" id="PTHR19965:SF35">
    <property type="entry name" value="RNA ANNEALING PROTEIN YRA1"/>
    <property type="match status" value="1"/>
</dbReference>
<dbReference type="Gene3D" id="3.30.70.330">
    <property type="match status" value="1"/>
</dbReference>
<reference evidence="5" key="1">
    <citation type="submission" date="2025-08" db="UniProtKB">
        <authorList>
            <consortium name="RefSeq"/>
        </authorList>
    </citation>
    <scope>IDENTIFICATION</scope>
    <source>
        <tissue evidence="5">Whole Larva</tissue>
    </source>
</reference>
<dbReference type="SMART" id="SM00360">
    <property type="entry name" value="RRM"/>
    <property type="match status" value="1"/>
</dbReference>
<dbReference type="GeneID" id="108562035"/>
<accession>A0ABM1MMA0</accession>
<evidence type="ECO:0000259" key="3">
    <source>
        <dbReference type="PROSITE" id="PS50102"/>
    </source>
</evidence>
<evidence type="ECO:0000313" key="4">
    <source>
        <dbReference type="Proteomes" id="UP000695000"/>
    </source>
</evidence>
<name>A0ABM1MMA0_NICVS</name>
<dbReference type="InterPro" id="IPR000504">
    <property type="entry name" value="RRM_dom"/>
</dbReference>
<proteinExistence type="predicted"/>
<dbReference type="PANTHER" id="PTHR19965">
    <property type="entry name" value="RNA AND EXPORT FACTOR BINDING PROTEIN"/>
    <property type="match status" value="1"/>
</dbReference>
<evidence type="ECO:0000256" key="1">
    <source>
        <dbReference type="ARBA" id="ARBA00022884"/>
    </source>
</evidence>
<organism evidence="4 5">
    <name type="scientific">Nicrophorus vespilloides</name>
    <name type="common">Boreal carrion beetle</name>
    <dbReference type="NCBI Taxonomy" id="110193"/>
    <lineage>
        <taxon>Eukaryota</taxon>
        <taxon>Metazoa</taxon>
        <taxon>Ecdysozoa</taxon>
        <taxon>Arthropoda</taxon>
        <taxon>Hexapoda</taxon>
        <taxon>Insecta</taxon>
        <taxon>Pterygota</taxon>
        <taxon>Neoptera</taxon>
        <taxon>Endopterygota</taxon>
        <taxon>Coleoptera</taxon>
        <taxon>Polyphaga</taxon>
        <taxon>Staphyliniformia</taxon>
        <taxon>Silphidae</taxon>
        <taxon>Nicrophorinae</taxon>
        <taxon>Nicrophorus</taxon>
    </lineage>
</organism>
<dbReference type="PROSITE" id="PS50102">
    <property type="entry name" value="RRM"/>
    <property type="match status" value="1"/>
</dbReference>
<dbReference type="Pfam" id="PF00076">
    <property type="entry name" value="RRM_1"/>
    <property type="match status" value="1"/>
</dbReference>
<sequence length="142" mass="16243">MDVIENKPGSRIAGIVVHNLTKRTTTFDLLKMFQEIGEIDSIDMNVDATGFPLGSANIIFKDRNDVAKAYNELNAARLDGQSLMLTILRENRNKLYKTGKVNNCYSVDMYFMSRFQKNHSKVKNEWELNVDALCNQIDESIF</sequence>
<dbReference type="InterPro" id="IPR051229">
    <property type="entry name" value="ALYREF_mRNA_export"/>
</dbReference>
<dbReference type="InterPro" id="IPR012677">
    <property type="entry name" value="Nucleotide-bd_a/b_plait_sf"/>
</dbReference>
<dbReference type="SUPFAM" id="SSF54928">
    <property type="entry name" value="RNA-binding domain, RBD"/>
    <property type="match status" value="1"/>
</dbReference>
<gene>
    <name evidence="5" type="primary">LOC108562035</name>
</gene>
<keyword evidence="1 2" id="KW-0694">RNA-binding</keyword>
<dbReference type="RefSeq" id="XP_017775700.1">
    <property type="nucleotide sequence ID" value="XM_017920211.1"/>
</dbReference>